<proteinExistence type="predicted"/>
<dbReference type="InterPro" id="IPR003709">
    <property type="entry name" value="VanY-like_core_dom"/>
</dbReference>
<dbReference type="PANTHER" id="PTHR34385:SF1">
    <property type="entry name" value="PEPTIDOGLYCAN L-ALANYL-D-GLUTAMATE ENDOPEPTIDASE CWLK"/>
    <property type="match status" value="1"/>
</dbReference>
<dbReference type="SUPFAM" id="SSF55166">
    <property type="entry name" value="Hedgehog/DD-peptidase"/>
    <property type="match status" value="1"/>
</dbReference>
<dbReference type="GO" id="GO:0006508">
    <property type="term" value="P:proteolysis"/>
    <property type="evidence" value="ECO:0007669"/>
    <property type="project" value="InterPro"/>
</dbReference>
<feature type="domain" description="D-alanyl-D-alanine carboxypeptidase-like core" evidence="1">
    <location>
        <begin position="109"/>
        <end position="243"/>
    </location>
</feature>
<dbReference type="CDD" id="cd14852">
    <property type="entry name" value="LD-carboxypeptidase"/>
    <property type="match status" value="1"/>
</dbReference>
<dbReference type="KEGG" id="cfem:HCR03_03040"/>
<reference evidence="2 3" key="1">
    <citation type="submission" date="2020-08" db="EMBL/GenBank/DDBJ databases">
        <title>The isolate Caproiciproducens sp. 7D4C2 produces n-caproate at mildly acidic conditions from hexoses: genome and rBOX comparison with related strains and chain-elongating bacteria.</title>
        <authorList>
            <person name="Esquivel-Elizondo S."/>
            <person name="Bagci C."/>
            <person name="Temovska M."/>
            <person name="Jeon B.S."/>
            <person name="Bessarab I."/>
            <person name="Williams R.B.H."/>
            <person name="Huson D.H."/>
            <person name="Angenent L.T."/>
        </authorList>
    </citation>
    <scope>NUCLEOTIDE SEQUENCE [LARGE SCALE GENOMIC DNA]</scope>
    <source>
        <strain evidence="2 3">7D4C2</strain>
    </source>
</reference>
<dbReference type="AlphaFoldDB" id="A0A7G8TCF1"/>
<dbReference type="RefSeq" id="WP_166525188.1">
    <property type="nucleotide sequence ID" value="NZ_CP060286.1"/>
</dbReference>
<dbReference type="GO" id="GO:0008233">
    <property type="term" value="F:peptidase activity"/>
    <property type="evidence" value="ECO:0007669"/>
    <property type="project" value="InterPro"/>
</dbReference>
<dbReference type="InterPro" id="IPR052179">
    <property type="entry name" value="DD-CPase-like"/>
</dbReference>
<evidence type="ECO:0000313" key="2">
    <source>
        <dbReference type="EMBL" id="QNK41292.1"/>
    </source>
</evidence>
<dbReference type="Gene3D" id="3.30.1380.10">
    <property type="match status" value="1"/>
</dbReference>
<dbReference type="EMBL" id="CP060286">
    <property type="protein sequence ID" value="QNK41292.1"/>
    <property type="molecule type" value="Genomic_DNA"/>
</dbReference>
<sequence>MLKRREKIIKSRAQWRSQNQIKKIKIVMTVILTALLLSVAAGGLLAWSQMRDFFEQKAQNTSLQASGSASSDVDSLPVYDDSLNLMLVNLSHPLESGYKAELTDYDGYRVDQRILPALKKMMAQAESDGCPLTLSGGYVDSDEQNRLYEAETQRLMQKEHLSRVRAESQAQNTVGKGGCNENQTGLAATFSAEGKKGSDFAATKQYHWLSENSVYFGFILRYPGDKESLTGMGSQPDHYRYVGTENAVKMREYSMCLEEYVAYLAQQPQY</sequence>
<gene>
    <name evidence="2" type="ORF">HCR03_03040</name>
</gene>
<name>A0A7G8TCF1_9FIRM</name>
<dbReference type="PANTHER" id="PTHR34385">
    <property type="entry name" value="D-ALANYL-D-ALANINE CARBOXYPEPTIDASE"/>
    <property type="match status" value="1"/>
</dbReference>
<dbReference type="InterPro" id="IPR058193">
    <property type="entry name" value="VanY/YodJ_core_dom"/>
</dbReference>
<protein>
    <submittedName>
        <fullName evidence="2">M15 family metallopeptidase</fullName>
    </submittedName>
</protein>
<dbReference type="Pfam" id="PF02557">
    <property type="entry name" value="VanY"/>
    <property type="match status" value="1"/>
</dbReference>
<evidence type="ECO:0000259" key="1">
    <source>
        <dbReference type="Pfam" id="PF02557"/>
    </source>
</evidence>
<dbReference type="Proteomes" id="UP000515909">
    <property type="component" value="Chromosome"/>
</dbReference>
<dbReference type="InterPro" id="IPR009045">
    <property type="entry name" value="Zn_M74/Hedgehog-like"/>
</dbReference>
<evidence type="ECO:0000313" key="3">
    <source>
        <dbReference type="Proteomes" id="UP000515909"/>
    </source>
</evidence>
<organism evidence="2 3">
    <name type="scientific">Caproicibacter fermentans</name>
    <dbReference type="NCBI Taxonomy" id="2576756"/>
    <lineage>
        <taxon>Bacteria</taxon>
        <taxon>Bacillati</taxon>
        <taxon>Bacillota</taxon>
        <taxon>Clostridia</taxon>
        <taxon>Eubacteriales</taxon>
        <taxon>Acutalibacteraceae</taxon>
        <taxon>Caproicibacter</taxon>
    </lineage>
</organism>
<accession>A0A7G8TCF1</accession>